<dbReference type="EMBL" id="QUNO01000010">
    <property type="protein sequence ID" value="REH42551.1"/>
    <property type="molecule type" value="Genomic_DNA"/>
</dbReference>
<dbReference type="SUPFAM" id="SSF141571">
    <property type="entry name" value="Pentapeptide repeat-like"/>
    <property type="match status" value="1"/>
</dbReference>
<evidence type="ECO:0000313" key="3">
    <source>
        <dbReference type="EMBL" id="REH42551.1"/>
    </source>
</evidence>
<evidence type="ECO:0000313" key="4">
    <source>
        <dbReference type="Proteomes" id="UP000256269"/>
    </source>
</evidence>
<dbReference type="Pfam" id="PF00805">
    <property type="entry name" value="Pentapeptide"/>
    <property type="match status" value="3"/>
</dbReference>
<feature type="transmembrane region" description="Helical" evidence="2">
    <location>
        <begin position="28"/>
        <end position="53"/>
    </location>
</feature>
<dbReference type="InterPro" id="IPR001646">
    <property type="entry name" value="5peptide_repeat"/>
</dbReference>
<organism evidence="3 4">
    <name type="scientific">Kutzneria buriramensis</name>
    <dbReference type="NCBI Taxonomy" id="1045776"/>
    <lineage>
        <taxon>Bacteria</taxon>
        <taxon>Bacillati</taxon>
        <taxon>Actinomycetota</taxon>
        <taxon>Actinomycetes</taxon>
        <taxon>Pseudonocardiales</taxon>
        <taxon>Pseudonocardiaceae</taxon>
        <taxon>Kutzneria</taxon>
    </lineage>
</organism>
<reference evidence="3 4" key="1">
    <citation type="submission" date="2018-08" db="EMBL/GenBank/DDBJ databases">
        <title>Genomic Encyclopedia of Archaeal and Bacterial Type Strains, Phase II (KMG-II): from individual species to whole genera.</title>
        <authorList>
            <person name="Goeker M."/>
        </authorList>
    </citation>
    <scope>NUCLEOTIDE SEQUENCE [LARGE SCALE GENOMIC DNA]</scope>
    <source>
        <strain evidence="3 4">DSM 45791</strain>
    </source>
</reference>
<dbReference type="PANTHER" id="PTHR47485">
    <property type="entry name" value="THYLAKOID LUMENAL 17.4 KDA PROTEIN, CHLOROPLASTIC"/>
    <property type="match status" value="1"/>
</dbReference>
<dbReference type="RefSeq" id="WP_116177384.1">
    <property type="nucleotide sequence ID" value="NZ_CP144375.1"/>
</dbReference>
<gene>
    <name evidence="3" type="ORF">BCF44_11045</name>
</gene>
<keyword evidence="2" id="KW-0812">Transmembrane</keyword>
<accession>A0A3E0HDQ6</accession>
<keyword evidence="2" id="KW-0472">Membrane</keyword>
<evidence type="ECO:0000256" key="2">
    <source>
        <dbReference type="SAM" id="Phobius"/>
    </source>
</evidence>
<dbReference type="OrthoDB" id="4563217at2"/>
<protein>
    <submittedName>
        <fullName evidence="3">Pentapeptide repeat protein</fullName>
    </submittedName>
</protein>
<dbReference type="AlphaFoldDB" id="A0A3E0HDQ6"/>
<evidence type="ECO:0000256" key="1">
    <source>
        <dbReference type="ARBA" id="ARBA00022737"/>
    </source>
</evidence>
<dbReference type="PANTHER" id="PTHR47485:SF1">
    <property type="entry name" value="THYLAKOID LUMENAL 17.4 KDA PROTEIN, CHLOROPLASTIC"/>
    <property type="match status" value="1"/>
</dbReference>
<dbReference type="Gene3D" id="2.160.20.80">
    <property type="entry name" value="E3 ubiquitin-protein ligase SopA"/>
    <property type="match status" value="1"/>
</dbReference>
<feature type="transmembrane region" description="Helical" evidence="2">
    <location>
        <begin position="76"/>
        <end position="97"/>
    </location>
</feature>
<sequence length="370" mass="40246">MRFLPSSIRPSSDYAYRDHRQQWSIRPLLWLSATGVALVVLIWLVVVIFPPLFDPPRDFPSKADALRSQNDVRTTLLQAVGGLLVLTSAIIGAYFTLQTLRNTQEQLDIARSSQVTERFTRAVEQLGSNTLDVRLGGIQALARIARDSKEDCLAVVDILTAYVRTHSPWPPSHPDIIDKGASQGGIPPLKKRSPDIQAILTILGGLPHGAAIVKIDLVGTDLRHANLVSARIAGADMSGARMVVANLESADLSDTKLMFADLGWANLRDAQLRGAELNSANLGGANLHAADLRGANLQEAKLRGAELQEAKLHGANLRKAELQGAKLVNVDLSSTDLLEAVADDNTEWPEHFDWKRAGIKKELHSDPATE</sequence>
<proteinExistence type="predicted"/>
<comment type="caution">
    <text evidence="3">The sequence shown here is derived from an EMBL/GenBank/DDBJ whole genome shotgun (WGS) entry which is preliminary data.</text>
</comment>
<keyword evidence="2" id="KW-1133">Transmembrane helix</keyword>
<dbReference type="Proteomes" id="UP000256269">
    <property type="component" value="Unassembled WGS sequence"/>
</dbReference>
<keyword evidence="4" id="KW-1185">Reference proteome</keyword>
<keyword evidence="1" id="KW-0677">Repeat</keyword>
<name>A0A3E0HDQ6_9PSEU</name>